<dbReference type="Pfam" id="PF09836">
    <property type="entry name" value="DUF2063"/>
    <property type="match status" value="1"/>
</dbReference>
<protein>
    <submittedName>
        <fullName evidence="3">DUF2063 domain-containing protein</fullName>
    </submittedName>
</protein>
<dbReference type="RefSeq" id="WP_101236650.1">
    <property type="nucleotide sequence ID" value="NZ_PISJ01000013.1"/>
</dbReference>
<sequence length="252" mass="30120">MKAKPISFQTTQRQFCDWIRDPELEPPQNFAVHRMQVYRDLLFNNICSFINLVFPVAQAMLPQQQWQNLLAEFFQKSQCQSPLYNDISLQFREYFTEQQHPILQQYPWLPELLQYEWLELYLDTVEIESPILAEDQDWQLITQVWILAYQYPVYNWTTTMMLEQVEHAPSAIMVWRDDLDQVCVEPLSPLFAMLIEQVNQRNVTESDLYQLTQSVLSEFSQQEIQTQIYSLKALLTRLRLIHIPHNNDEIQG</sequence>
<gene>
    <name evidence="3" type="ORF">CW311_11880</name>
</gene>
<feature type="domain" description="Putative DNA-binding" evidence="1">
    <location>
        <begin position="11"/>
        <end position="94"/>
    </location>
</feature>
<dbReference type="Proteomes" id="UP000233553">
    <property type="component" value="Unassembled WGS sequence"/>
</dbReference>
<evidence type="ECO:0000313" key="3">
    <source>
        <dbReference type="EMBL" id="PKF33487.1"/>
    </source>
</evidence>
<evidence type="ECO:0000313" key="4">
    <source>
        <dbReference type="Proteomes" id="UP000233553"/>
    </source>
</evidence>
<proteinExistence type="predicted"/>
<evidence type="ECO:0000259" key="1">
    <source>
        <dbReference type="Pfam" id="PF09836"/>
    </source>
</evidence>
<dbReference type="EMBL" id="PISJ01000013">
    <property type="protein sequence ID" value="PKF33487.1"/>
    <property type="molecule type" value="Genomic_DNA"/>
</dbReference>
<feature type="domain" description="NGO1945-like C-terminal" evidence="2">
    <location>
        <begin position="144"/>
        <end position="231"/>
    </location>
</feature>
<dbReference type="Pfam" id="PF22106">
    <property type="entry name" value="NGO1945_C"/>
    <property type="match status" value="1"/>
</dbReference>
<evidence type="ECO:0000259" key="2">
    <source>
        <dbReference type="Pfam" id="PF22106"/>
    </source>
</evidence>
<organism evidence="3 4">
    <name type="scientific">Acinetobacter proteolyticus</name>
    <dbReference type="NCBI Taxonomy" id="1776741"/>
    <lineage>
        <taxon>Bacteria</taxon>
        <taxon>Pseudomonadati</taxon>
        <taxon>Pseudomonadota</taxon>
        <taxon>Gammaproteobacteria</taxon>
        <taxon>Moraxellales</taxon>
        <taxon>Moraxellaceae</taxon>
        <taxon>Acinetobacter</taxon>
    </lineage>
</organism>
<dbReference type="AlphaFoldDB" id="A0A2N0WF22"/>
<dbReference type="InterPro" id="IPR054098">
    <property type="entry name" value="NGO1945-like_C"/>
</dbReference>
<name>A0A2N0WF22_9GAMM</name>
<dbReference type="Gene3D" id="1.10.150.690">
    <property type="entry name" value="DUF2063"/>
    <property type="match status" value="1"/>
</dbReference>
<comment type="caution">
    <text evidence="3">The sequence shown here is derived from an EMBL/GenBank/DDBJ whole genome shotgun (WGS) entry which is preliminary data.</text>
</comment>
<dbReference type="Gene3D" id="3.90.930.50">
    <property type="match status" value="1"/>
</dbReference>
<reference evidence="3 4" key="1">
    <citation type="submission" date="2017-12" db="EMBL/GenBank/DDBJ databases">
        <title>Draft Genome sequences of multiple microbial strains isolated from spacecraft associated surfaces.</title>
        <authorList>
            <person name="Seuylemezian A."/>
            <person name="Vaishampayan P."/>
            <person name="Venkateswaran K."/>
        </authorList>
    </citation>
    <scope>NUCLEOTIDE SEQUENCE [LARGE SCALE GENOMIC DNA]</scope>
    <source>
        <strain evidence="3 4">2P01AA</strain>
    </source>
</reference>
<dbReference type="InterPro" id="IPR018640">
    <property type="entry name" value="DUF2063"/>
</dbReference>
<dbReference type="InterPro" id="IPR044922">
    <property type="entry name" value="DUF2063_N_sf"/>
</dbReference>
<accession>A0A2N0WF22</accession>